<reference evidence="1 2" key="1">
    <citation type="submission" date="2020-09" db="EMBL/GenBank/DDBJ databases">
        <title>Brevundimonas sp. LVF1 isolated from an oligotrophic pond in Goettingen, Germany.</title>
        <authorList>
            <person name="Friedrich I."/>
            <person name="Klassen A."/>
            <person name="Neubauer H."/>
            <person name="Schneider D."/>
            <person name="Hertel R."/>
            <person name="Daniel R."/>
        </authorList>
    </citation>
    <scope>NUCLEOTIDE SEQUENCE [LARGE SCALE GENOMIC DNA]</scope>
    <source>
        <strain evidence="1 2">LVF1</strain>
    </source>
</reference>
<dbReference type="EMBL" id="CP062006">
    <property type="protein sequence ID" value="QTC88445.1"/>
    <property type="molecule type" value="Genomic_DNA"/>
</dbReference>
<evidence type="ECO:0000313" key="2">
    <source>
        <dbReference type="Proteomes" id="UP000663942"/>
    </source>
</evidence>
<protein>
    <submittedName>
        <fullName evidence="1">Uncharacterized protein</fullName>
    </submittedName>
</protein>
<organism evidence="1 2">
    <name type="scientific">Brevundimonas pondensis</name>
    <dbReference type="NCBI Taxonomy" id="2774189"/>
    <lineage>
        <taxon>Bacteria</taxon>
        <taxon>Pseudomonadati</taxon>
        <taxon>Pseudomonadota</taxon>
        <taxon>Alphaproteobacteria</taxon>
        <taxon>Caulobacterales</taxon>
        <taxon>Caulobacteraceae</taxon>
        <taxon>Brevundimonas</taxon>
    </lineage>
</organism>
<proteinExistence type="predicted"/>
<sequence length="297" mass="32784">MTSCLFAKAPDRIVAVADGRLSVSDEVISFDTAKKIISFTPAYRIPRIERGYFVRYSNRTIADWCIAYAGNVALASEIHRLFIDRVTKGLFLTWTDGEATLEDSFNEGAQFGDYNFENNDLIPLTPATLAGRLYRIAKTKCDEFALRRRVFPDCEFLLFGRDEETSQWSGFKVYAEDVGWSPGLTARVILEEIPDGRLTAIGSRSVAGEAYADDMLIAGLVGWKVNKSAKDMFAFLDDPIFSAPALAAPVHDPADWTLLEVRRRFEDLVQGSADPAVGGDILIATGDELGSLTLNSD</sequence>
<dbReference type="Proteomes" id="UP000663942">
    <property type="component" value="Chromosome"/>
</dbReference>
<gene>
    <name evidence="1" type="ORF">IFE19_03370</name>
</gene>
<evidence type="ECO:0000313" key="1">
    <source>
        <dbReference type="EMBL" id="QTC88445.1"/>
    </source>
</evidence>
<name>A0ABX7SNR7_9CAUL</name>
<dbReference type="RefSeq" id="WP_207825661.1">
    <property type="nucleotide sequence ID" value="NZ_CP062006.1"/>
</dbReference>
<accession>A0ABX7SNR7</accession>
<keyword evidence="2" id="KW-1185">Reference proteome</keyword>